<feature type="chain" id="PRO_5047412138" description="Peptidyl-prolyl cis-trans isomerase" evidence="7">
    <location>
        <begin position="22"/>
        <end position="301"/>
    </location>
</feature>
<reference evidence="9" key="1">
    <citation type="submission" date="2022-10" db="EMBL/GenBank/DDBJ databases">
        <title>Genome sequence of Actinomyces israelii ATCC 10048.</title>
        <authorList>
            <person name="Watt R.M."/>
            <person name="Tong W.M."/>
        </authorList>
    </citation>
    <scope>NUCLEOTIDE SEQUENCE</scope>
    <source>
        <strain evidence="9">ATCC 10048</strain>
    </source>
</reference>
<dbReference type="SUPFAM" id="SSF54534">
    <property type="entry name" value="FKBP-like"/>
    <property type="match status" value="2"/>
</dbReference>
<keyword evidence="7" id="KW-0732">Signal</keyword>
<dbReference type="EMBL" id="JAPTMY010000001">
    <property type="protein sequence ID" value="MCZ0856592.1"/>
    <property type="molecule type" value="Genomic_DNA"/>
</dbReference>
<evidence type="ECO:0000259" key="8">
    <source>
        <dbReference type="PROSITE" id="PS50059"/>
    </source>
</evidence>
<comment type="catalytic activity">
    <reaction evidence="1 5 6">
        <text>[protein]-peptidylproline (omega=180) = [protein]-peptidylproline (omega=0)</text>
        <dbReference type="Rhea" id="RHEA:16237"/>
        <dbReference type="Rhea" id="RHEA-COMP:10747"/>
        <dbReference type="Rhea" id="RHEA-COMP:10748"/>
        <dbReference type="ChEBI" id="CHEBI:83833"/>
        <dbReference type="ChEBI" id="CHEBI:83834"/>
        <dbReference type="EC" id="5.2.1.8"/>
    </reaction>
</comment>
<evidence type="ECO:0000256" key="2">
    <source>
        <dbReference type="ARBA" id="ARBA00006577"/>
    </source>
</evidence>
<keyword evidence="4 5" id="KW-0413">Isomerase</keyword>
<accession>A0ABT4I4D9</accession>
<organism evidence="9 10">
    <name type="scientific">Actinomyces israelii</name>
    <dbReference type="NCBI Taxonomy" id="1659"/>
    <lineage>
        <taxon>Bacteria</taxon>
        <taxon>Bacillati</taxon>
        <taxon>Actinomycetota</taxon>
        <taxon>Actinomycetes</taxon>
        <taxon>Actinomycetales</taxon>
        <taxon>Actinomycetaceae</taxon>
        <taxon>Actinomyces</taxon>
    </lineage>
</organism>
<keyword evidence="10" id="KW-1185">Reference proteome</keyword>
<dbReference type="GO" id="GO:0003755">
    <property type="term" value="F:peptidyl-prolyl cis-trans isomerase activity"/>
    <property type="evidence" value="ECO:0007669"/>
    <property type="project" value="UniProtKB-EC"/>
</dbReference>
<evidence type="ECO:0000256" key="7">
    <source>
        <dbReference type="SAM" id="SignalP"/>
    </source>
</evidence>
<comment type="similarity">
    <text evidence="2 6">Belongs to the FKBP-type PPIase family.</text>
</comment>
<feature type="signal peptide" evidence="7">
    <location>
        <begin position="1"/>
        <end position="21"/>
    </location>
</feature>
<evidence type="ECO:0000313" key="9">
    <source>
        <dbReference type="EMBL" id="MCZ0856592.1"/>
    </source>
</evidence>
<evidence type="ECO:0000256" key="6">
    <source>
        <dbReference type="RuleBase" id="RU003915"/>
    </source>
</evidence>
<dbReference type="InterPro" id="IPR046357">
    <property type="entry name" value="PPIase_dom_sf"/>
</dbReference>
<keyword evidence="3 5" id="KW-0697">Rotamase</keyword>
<proteinExistence type="inferred from homology"/>
<evidence type="ECO:0000256" key="1">
    <source>
        <dbReference type="ARBA" id="ARBA00000971"/>
    </source>
</evidence>
<gene>
    <name evidence="9" type="ORF">OHJ16_00825</name>
</gene>
<evidence type="ECO:0000256" key="3">
    <source>
        <dbReference type="ARBA" id="ARBA00023110"/>
    </source>
</evidence>
<dbReference type="EC" id="5.2.1.8" evidence="6"/>
<dbReference type="PROSITE" id="PS50059">
    <property type="entry name" value="FKBP_PPIASE"/>
    <property type="match status" value="1"/>
</dbReference>
<feature type="domain" description="PPIase FKBP-type" evidence="8">
    <location>
        <begin position="73"/>
        <end position="158"/>
    </location>
</feature>
<evidence type="ECO:0000256" key="4">
    <source>
        <dbReference type="ARBA" id="ARBA00023235"/>
    </source>
</evidence>
<comment type="caution">
    <text evidence="9">The sequence shown here is derived from an EMBL/GenBank/DDBJ whole genome shotgun (WGS) entry which is preliminary data.</text>
</comment>
<dbReference type="PANTHER" id="PTHR43811">
    <property type="entry name" value="FKBP-TYPE PEPTIDYL-PROLYL CIS-TRANS ISOMERASE FKPA"/>
    <property type="match status" value="1"/>
</dbReference>
<dbReference type="Pfam" id="PF00254">
    <property type="entry name" value="FKBP_C"/>
    <property type="match status" value="1"/>
</dbReference>
<protein>
    <recommendedName>
        <fullName evidence="6">Peptidyl-prolyl cis-trans isomerase</fullName>
        <ecNumber evidence="6">5.2.1.8</ecNumber>
    </recommendedName>
</protein>
<dbReference type="InterPro" id="IPR001179">
    <property type="entry name" value="PPIase_FKBP_dom"/>
</dbReference>
<dbReference type="Gene3D" id="3.10.50.40">
    <property type="match status" value="1"/>
</dbReference>
<dbReference type="Proteomes" id="UP001072034">
    <property type="component" value="Unassembled WGS sequence"/>
</dbReference>
<evidence type="ECO:0000313" key="10">
    <source>
        <dbReference type="Proteomes" id="UP001072034"/>
    </source>
</evidence>
<dbReference type="PROSITE" id="PS51257">
    <property type="entry name" value="PROKAR_LIPOPROTEIN"/>
    <property type="match status" value="1"/>
</dbReference>
<evidence type="ECO:0000256" key="5">
    <source>
        <dbReference type="PROSITE-ProRule" id="PRU00277"/>
    </source>
</evidence>
<sequence>MRRTPFVALTSLILAAALALAGCTGSRADSEILPGVSGDAGAQPTLTWSGSDAPAELTVKTLSEGQGEEVSADDLVAVSYTGWQWGSDQPFDSSYTRGVPALFPLSGVIDGWRQGLPGHRVGDRLEMAIPADQAYGDNPGEGKPSGPLVFVVEIRYAGTLEEIAAGTADAAPEGGQAVADRGVSVTGELGSAPSVAVGSGAAEPTQTEVIVLARGTGEPITKDSTLLVNVAFSSWDGSAGDSSWTRKQPQLIPMSSATNLAGLVDVPVGSRVVVLVPGGGKGQNGQPLPAYVHVMDIEAAV</sequence>
<dbReference type="PANTHER" id="PTHR43811:SF19">
    <property type="entry name" value="39 KDA FK506-BINDING NUCLEAR PROTEIN"/>
    <property type="match status" value="1"/>
</dbReference>
<name>A0ABT4I4D9_9ACTO</name>
<dbReference type="RefSeq" id="WP_043558167.1">
    <property type="nucleotide sequence ID" value="NZ_CAJPNG010000225.1"/>
</dbReference>